<evidence type="ECO:0000313" key="1">
    <source>
        <dbReference type="EMBL" id="MDN4166674.1"/>
    </source>
</evidence>
<dbReference type="EMBL" id="JAUHJS010000008">
    <property type="protein sequence ID" value="MDN4166674.1"/>
    <property type="molecule type" value="Genomic_DNA"/>
</dbReference>
<comment type="caution">
    <text evidence="1">The sequence shown here is derived from an EMBL/GenBank/DDBJ whole genome shotgun (WGS) entry which is preliminary data.</text>
</comment>
<organism evidence="1 2">
    <name type="scientific">Shiella aurantiaca</name>
    <dbReference type="NCBI Taxonomy" id="3058365"/>
    <lineage>
        <taxon>Bacteria</taxon>
        <taxon>Pseudomonadati</taxon>
        <taxon>Bacteroidota</taxon>
        <taxon>Cytophagia</taxon>
        <taxon>Cytophagales</taxon>
        <taxon>Shiellaceae</taxon>
        <taxon>Shiella</taxon>
    </lineage>
</organism>
<dbReference type="Pfam" id="PF20392">
    <property type="entry name" value="DUF6687"/>
    <property type="match status" value="1"/>
</dbReference>
<name>A0ABT8F8U9_9BACT</name>
<reference evidence="1" key="1">
    <citation type="submission" date="2023-06" db="EMBL/GenBank/DDBJ databases">
        <title>Cytophagales bacterium Strain LB-30, isolated from soil.</title>
        <authorList>
            <person name="Liu B."/>
        </authorList>
    </citation>
    <scope>NUCLEOTIDE SEQUENCE</scope>
    <source>
        <strain evidence="1">LB-30</strain>
    </source>
</reference>
<gene>
    <name evidence="1" type="ORF">QWY31_14280</name>
</gene>
<evidence type="ECO:0000313" key="2">
    <source>
        <dbReference type="Proteomes" id="UP001168552"/>
    </source>
</evidence>
<dbReference type="InterPro" id="IPR046509">
    <property type="entry name" value="DUF6687"/>
</dbReference>
<accession>A0ABT8F8U9</accession>
<protein>
    <submittedName>
        <fullName evidence="1">Uncharacterized protein</fullName>
    </submittedName>
</protein>
<sequence length="354" mass="40863">MAQFLPFSEIKNYKNRVVVVDAHHPYAFALSHWKGVQQPLGCEDDTSLGIVLNALKKMLPETNWPYVSNNHFDADGFLGIWAYLHPHEALAHEETLRQMALIGDFREFNPTHPQALEALALVCWLNSVEKKRFYAPFGSPQEARMCVPKYEYFLPRFEFALAKPETCQAEWKEEFEEVLRDYALVNERKLYGEASLMEVQASRPLHYYALFAHSESVDYVMSLYPDNRYELENKYSSWVTTSLRKTMPRLPLKTLAERLNTLEKSGLQWVADGHKDTGPLLRLQHKKLSKEERYHHPYGREIPSSSIPPEQWKAEVIGFLSAAYKDTQGQAGGWSWAETAAFHEQVFGKSQSDD</sequence>
<dbReference type="RefSeq" id="WP_320005212.1">
    <property type="nucleotide sequence ID" value="NZ_JAUHJS010000008.1"/>
</dbReference>
<dbReference type="Proteomes" id="UP001168552">
    <property type="component" value="Unassembled WGS sequence"/>
</dbReference>
<proteinExistence type="predicted"/>
<keyword evidence="2" id="KW-1185">Reference proteome</keyword>